<dbReference type="Proteomes" id="UP000799291">
    <property type="component" value="Unassembled WGS sequence"/>
</dbReference>
<organism evidence="1 2">
    <name type="scientific">Lentithecium fluviatile CBS 122367</name>
    <dbReference type="NCBI Taxonomy" id="1168545"/>
    <lineage>
        <taxon>Eukaryota</taxon>
        <taxon>Fungi</taxon>
        <taxon>Dikarya</taxon>
        <taxon>Ascomycota</taxon>
        <taxon>Pezizomycotina</taxon>
        <taxon>Dothideomycetes</taxon>
        <taxon>Pleosporomycetidae</taxon>
        <taxon>Pleosporales</taxon>
        <taxon>Massarineae</taxon>
        <taxon>Lentitheciaceae</taxon>
        <taxon>Lentithecium</taxon>
    </lineage>
</organism>
<sequence length="371" mass="42808">MVRVPRRTHSVSGPTSVHCVLKDVACCCNMGKIQQFYMSMMALRRNPYRKCKKEDLPTAATQIFGNEWTGRLTEERVETIEPAEGNKSVQPFRFPRGDSSSEPFPFFSLPREVRDHVYSYLVVRRGRRTPILEAKSSLRAQKKRATAQRTRERLNLKRIQSGRRPIAPREPATEPVVHLDVLRASKLLHFEAGDCLYQHNWFAISIDNFPSTAIETPPGWGYARITKMQLELQLKDAQRMNSYIDWAPFFAMFPSLRFLRIIPTFHPRYYDWAISELNEWNSAHYIFRAFFRELLASIPEQLVLKLGPSLIHHDDMQLEGKATVGKRVLWDMYTELGTRRDVGGSGNFFAVDQIVDCPPCPMEQLRCGSAP</sequence>
<dbReference type="PANTHER" id="PTHR38790:SF9">
    <property type="entry name" value="F-BOX DOMAIN-CONTAINING PROTEIN"/>
    <property type="match status" value="1"/>
</dbReference>
<dbReference type="PANTHER" id="PTHR38790">
    <property type="entry name" value="2EXR DOMAIN-CONTAINING PROTEIN-RELATED"/>
    <property type="match status" value="1"/>
</dbReference>
<reference evidence="1" key="1">
    <citation type="journal article" date="2020" name="Stud. Mycol.">
        <title>101 Dothideomycetes genomes: a test case for predicting lifestyles and emergence of pathogens.</title>
        <authorList>
            <person name="Haridas S."/>
            <person name="Albert R."/>
            <person name="Binder M."/>
            <person name="Bloem J."/>
            <person name="Labutti K."/>
            <person name="Salamov A."/>
            <person name="Andreopoulos B."/>
            <person name="Baker S."/>
            <person name="Barry K."/>
            <person name="Bills G."/>
            <person name="Bluhm B."/>
            <person name="Cannon C."/>
            <person name="Castanera R."/>
            <person name="Culley D."/>
            <person name="Daum C."/>
            <person name="Ezra D."/>
            <person name="Gonzalez J."/>
            <person name="Henrissat B."/>
            <person name="Kuo A."/>
            <person name="Liang C."/>
            <person name="Lipzen A."/>
            <person name="Lutzoni F."/>
            <person name="Magnuson J."/>
            <person name="Mondo S."/>
            <person name="Nolan M."/>
            <person name="Ohm R."/>
            <person name="Pangilinan J."/>
            <person name="Park H.-J."/>
            <person name="Ramirez L."/>
            <person name="Alfaro M."/>
            <person name="Sun H."/>
            <person name="Tritt A."/>
            <person name="Yoshinaga Y."/>
            <person name="Zwiers L.-H."/>
            <person name="Turgeon B."/>
            <person name="Goodwin S."/>
            <person name="Spatafora J."/>
            <person name="Crous P."/>
            <person name="Grigoriev I."/>
        </authorList>
    </citation>
    <scope>NUCLEOTIDE SEQUENCE</scope>
    <source>
        <strain evidence="1">CBS 122367</strain>
    </source>
</reference>
<proteinExistence type="predicted"/>
<evidence type="ECO:0000313" key="1">
    <source>
        <dbReference type="EMBL" id="KAF2678431.1"/>
    </source>
</evidence>
<dbReference type="AlphaFoldDB" id="A0A6G1IKF8"/>
<dbReference type="EMBL" id="MU005612">
    <property type="protein sequence ID" value="KAF2678431.1"/>
    <property type="molecule type" value="Genomic_DNA"/>
</dbReference>
<protein>
    <submittedName>
        <fullName evidence="1">Uncharacterized protein</fullName>
    </submittedName>
</protein>
<evidence type="ECO:0000313" key="2">
    <source>
        <dbReference type="Proteomes" id="UP000799291"/>
    </source>
</evidence>
<gene>
    <name evidence="1" type="ORF">K458DRAFT_138823</name>
</gene>
<dbReference type="OrthoDB" id="62952at2759"/>
<name>A0A6G1IKF8_9PLEO</name>
<accession>A0A6G1IKF8</accession>
<keyword evidence="2" id="KW-1185">Reference proteome</keyword>